<name>A0A238J2P6_9RHOB</name>
<keyword evidence="2" id="KW-0863">Zinc-finger</keyword>
<dbReference type="Gene3D" id="1.20.120.910">
    <property type="entry name" value="DksA, coiled-coil domain"/>
    <property type="match status" value="1"/>
</dbReference>
<proteinExistence type="predicted"/>
<dbReference type="Proteomes" id="UP000201838">
    <property type="component" value="Unassembled WGS sequence"/>
</dbReference>
<keyword evidence="7" id="KW-1185">Reference proteome</keyword>
<keyword evidence="1" id="KW-0479">Metal-binding</keyword>
<dbReference type="SUPFAM" id="SSF57716">
    <property type="entry name" value="Glucocorticoid receptor-like (DNA-binding domain)"/>
    <property type="match status" value="1"/>
</dbReference>
<evidence type="ECO:0000256" key="4">
    <source>
        <dbReference type="PROSITE-ProRule" id="PRU00510"/>
    </source>
</evidence>
<evidence type="ECO:0000259" key="5">
    <source>
        <dbReference type="Pfam" id="PF01258"/>
    </source>
</evidence>
<gene>
    <name evidence="6" type="primary">dksA_2</name>
    <name evidence="6" type="ORF">BOA8489_02570</name>
</gene>
<reference evidence="6 7" key="1">
    <citation type="submission" date="2017-05" db="EMBL/GenBank/DDBJ databases">
        <authorList>
            <person name="Song R."/>
            <person name="Chenine A.L."/>
            <person name="Ruprecht R.M."/>
        </authorList>
    </citation>
    <scope>NUCLEOTIDE SEQUENCE [LARGE SCALE GENOMIC DNA]</scope>
    <source>
        <strain evidence="6 7">CECT 8489</strain>
    </source>
</reference>
<dbReference type="PROSITE" id="PS51128">
    <property type="entry name" value="ZF_DKSA_2"/>
    <property type="match status" value="1"/>
</dbReference>
<dbReference type="GO" id="GO:0008270">
    <property type="term" value="F:zinc ion binding"/>
    <property type="evidence" value="ECO:0007669"/>
    <property type="project" value="UniProtKB-KW"/>
</dbReference>
<evidence type="ECO:0000313" key="7">
    <source>
        <dbReference type="Proteomes" id="UP000201838"/>
    </source>
</evidence>
<organism evidence="6 7">
    <name type="scientific">Boseongicola aestuarii</name>
    <dbReference type="NCBI Taxonomy" id="1470561"/>
    <lineage>
        <taxon>Bacteria</taxon>
        <taxon>Pseudomonadati</taxon>
        <taxon>Pseudomonadota</taxon>
        <taxon>Alphaproteobacteria</taxon>
        <taxon>Rhodobacterales</taxon>
        <taxon>Paracoccaceae</taxon>
        <taxon>Boseongicola</taxon>
    </lineage>
</organism>
<dbReference type="AlphaFoldDB" id="A0A238J2P6"/>
<evidence type="ECO:0000256" key="1">
    <source>
        <dbReference type="ARBA" id="ARBA00022723"/>
    </source>
</evidence>
<feature type="domain" description="Zinc finger DksA/TraR C4-type" evidence="5">
    <location>
        <begin position="78"/>
        <end position="108"/>
    </location>
</feature>
<evidence type="ECO:0000256" key="3">
    <source>
        <dbReference type="ARBA" id="ARBA00022833"/>
    </source>
</evidence>
<protein>
    <submittedName>
        <fullName evidence="6">RNA polymerase-binding transcription factor DksA</fullName>
    </submittedName>
</protein>
<feature type="zinc finger region" description="dksA C4-type" evidence="4">
    <location>
        <begin position="82"/>
        <end position="106"/>
    </location>
</feature>
<dbReference type="Pfam" id="PF01258">
    <property type="entry name" value="zf-dskA_traR"/>
    <property type="match status" value="1"/>
</dbReference>
<dbReference type="EMBL" id="FXXQ01000008">
    <property type="protein sequence ID" value="SMX24445.1"/>
    <property type="molecule type" value="Genomic_DNA"/>
</dbReference>
<evidence type="ECO:0000313" key="6">
    <source>
        <dbReference type="EMBL" id="SMX24445.1"/>
    </source>
</evidence>
<sequence>MDLGDAKRLLNEELKALEREDTLGADDQKTVTLDQQSVGRLSRMDAMQRQAMAQATARRRAGRRQRIIAALKRIEDNEFGYCQDCGENIAAGRIALDPTVSLCLSCAKG</sequence>
<dbReference type="OrthoDB" id="1121111at2"/>
<evidence type="ECO:0000256" key="2">
    <source>
        <dbReference type="ARBA" id="ARBA00022771"/>
    </source>
</evidence>
<dbReference type="InterPro" id="IPR000962">
    <property type="entry name" value="Znf_DskA_TraR"/>
</dbReference>
<accession>A0A238J2P6</accession>
<keyword evidence="3" id="KW-0862">Zinc</keyword>